<dbReference type="InterPro" id="IPR005829">
    <property type="entry name" value="Sugar_transporter_CS"/>
</dbReference>
<proteinExistence type="predicted"/>
<feature type="transmembrane region" description="Helical" evidence="8">
    <location>
        <begin position="251"/>
        <end position="272"/>
    </location>
</feature>
<feature type="transmembrane region" description="Helical" evidence="8">
    <location>
        <begin position="413"/>
        <end position="434"/>
    </location>
</feature>
<feature type="transmembrane region" description="Helical" evidence="8">
    <location>
        <begin position="111"/>
        <end position="132"/>
    </location>
</feature>
<organism evidence="10 11">
    <name type="scientific">Photinus pyralis</name>
    <name type="common">Common eastern firefly</name>
    <name type="synonym">Lampyris pyralis</name>
    <dbReference type="NCBI Taxonomy" id="7054"/>
    <lineage>
        <taxon>Eukaryota</taxon>
        <taxon>Metazoa</taxon>
        <taxon>Ecdysozoa</taxon>
        <taxon>Arthropoda</taxon>
        <taxon>Hexapoda</taxon>
        <taxon>Insecta</taxon>
        <taxon>Pterygota</taxon>
        <taxon>Neoptera</taxon>
        <taxon>Endopterygota</taxon>
        <taxon>Coleoptera</taxon>
        <taxon>Polyphaga</taxon>
        <taxon>Elateriformia</taxon>
        <taxon>Elateroidea</taxon>
        <taxon>Lampyridae</taxon>
        <taxon>Lampyrinae</taxon>
        <taxon>Photinus</taxon>
    </lineage>
</organism>
<feature type="transmembrane region" description="Helical" evidence="8">
    <location>
        <begin position="58"/>
        <end position="79"/>
    </location>
</feature>
<feature type="transmembrane region" description="Helical" evidence="8">
    <location>
        <begin position="172"/>
        <end position="189"/>
    </location>
</feature>
<evidence type="ECO:0000256" key="4">
    <source>
        <dbReference type="ARBA" id="ARBA00022597"/>
    </source>
</evidence>
<feature type="transmembrane region" description="Helical" evidence="8">
    <location>
        <begin position="315"/>
        <end position="337"/>
    </location>
</feature>
<dbReference type="InterPro" id="IPR020846">
    <property type="entry name" value="MFS_dom"/>
</dbReference>
<comment type="caution">
    <text evidence="10">The sequence shown here is derived from an EMBL/GenBank/DDBJ whole genome shotgun (WGS) entry which is preliminary data.</text>
</comment>
<dbReference type="Gene3D" id="1.20.1250.20">
    <property type="entry name" value="MFS general substrate transporter like domains"/>
    <property type="match status" value="1"/>
</dbReference>
<evidence type="ECO:0000259" key="9">
    <source>
        <dbReference type="PROSITE" id="PS50850"/>
    </source>
</evidence>
<dbReference type="GO" id="GO:0005886">
    <property type="term" value="C:plasma membrane"/>
    <property type="evidence" value="ECO:0007669"/>
    <property type="project" value="UniProtKB-SubCell"/>
</dbReference>
<dbReference type="GO" id="GO:0022857">
    <property type="term" value="F:transmembrane transporter activity"/>
    <property type="evidence" value="ECO:0007669"/>
    <property type="project" value="InterPro"/>
</dbReference>
<dbReference type="FunFam" id="1.20.1250.20:FF:000218">
    <property type="entry name" value="facilitated trehalose transporter Tret1"/>
    <property type="match status" value="1"/>
</dbReference>
<keyword evidence="4" id="KW-0762">Sugar transport</keyword>
<evidence type="ECO:0000256" key="8">
    <source>
        <dbReference type="SAM" id="Phobius"/>
    </source>
</evidence>
<keyword evidence="7 8" id="KW-0472">Membrane</keyword>
<dbReference type="PROSITE" id="PS00216">
    <property type="entry name" value="SUGAR_TRANSPORT_1"/>
    <property type="match status" value="1"/>
</dbReference>
<feature type="transmembrane region" description="Helical" evidence="8">
    <location>
        <begin position="284"/>
        <end position="308"/>
    </location>
</feature>
<name>A0A5N4AWA8_PHOPY</name>
<feature type="transmembrane region" description="Helical" evidence="8">
    <location>
        <begin position="144"/>
        <end position="166"/>
    </location>
</feature>
<evidence type="ECO:0000256" key="2">
    <source>
        <dbReference type="ARBA" id="ARBA00022448"/>
    </source>
</evidence>
<evidence type="ECO:0000256" key="5">
    <source>
        <dbReference type="ARBA" id="ARBA00022692"/>
    </source>
</evidence>
<dbReference type="PANTHER" id="PTHR48021:SF46">
    <property type="entry name" value="MAJOR FACILITATOR SUPERFAMILY (MFS) PROFILE DOMAIN-CONTAINING PROTEIN"/>
    <property type="match status" value="1"/>
</dbReference>
<keyword evidence="6 8" id="KW-1133">Transmembrane helix</keyword>
<sequence>MKVIAITLGKRLLQYIAAFTGLLQVFSCGLNLGWPSPYIPVLLSEDSPIPMTVDESSWVGTIYPLGGLCGSVLLGVVGGRIGRKSIVLWSSVPFCISRITVAFATTLSMLLIGRLIAGMSEGLALASILIYFSEISDKEIRGMLCSSVSVTLFLGVMVINLVGSYLTIKTSSLILLVIPVINFLTFVWMPESPNYLLMKSKYEEAKQSFISFKGSEDADHSLTVIRTAIEKENLSQTQFICLFKKDNRKQLLATFGLLFAQQMSGITAFSIYAQTIFKEGGEAISPLLSAVIFHTIQLTFSVLSAALVDKLGRRPLLISSSIGSAAALFAGGLFFFIRDVVNVDTSRISVLSTIILFIYTFTFCLGLQTMPNFIPTELFPTTLKAYASTVSNVLLYSLGAISTKYLQFTKDNYGLFVPFWSFAVCVAIGLVIIVKYLPETKNKTLEEIQIELNQSPTTGEGSSQNP</sequence>
<comment type="subcellular location">
    <subcellularLocation>
        <location evidence="1">Cell membrane</location>
        <topology evidence="1">Multi-pass membrane protein</topology>
    </subcellularLocation>
</comment>
<keyword evidence="3" id="KW-1003">Cell membrane</keyword>
<feature type="transmembrane region" description="Helical" evidence="8">
    <location>
        <begin position="349"/>
        <end position="371"/>
    </location>
</feature>
<dbReference type="InParanoid" id="A0A5N4AWA8"/>
<reference evidence="10 11" key="1">
    <citation type="journal article" date="2018" name="Elife">
        <title>Firefly genomes illuminate parallel origins of bioluminescence in beetles.</title>
        <authorList>
            <person name="Fallon T.R."/>
            <person name="Lower S.E."/>
            <person name="Chang C.H."/>
            <person name="Bessho-Uehara M."/>
            <person name="Martin G.J."/>
            <person name="Bewick A.J."/>
            <person name="Behringer M."/>
            <person name="Debat H.J."/>
            <person name="Wong I."/>
            <person name="Day J.C."/>
            <person name="Suvorov A."/>
            <person name="Silva C.J."/>
            <person name="Stanger-Hall K.F."/>
            <person name="Hall D.W."/>
            <person name="Schmitz R.J."/>
            <person name="Nelson D.R."/>
            <person name="Lewis S.M."/>
            <person name="Shigenobu S."/>
            <person name="Bybee S.M."/>
            <person name="Larracuente A.M."/>
            <person name="Oba Y."/>
            <person name="Weng J.K."/>
        </authorList>
    </citation>
    <scope>NUCLEOTIDE SEQUENCE [LARGE SCALE GENOMIC DNA]</scope>
    <source>
        <strain evidence="10">1611_PpyrPB1</strain>
        <tissue evidence="10">Whole body</tissue>
    </source>
</reference>
<dbReference type="Pfam" id="PF00083">
    <property type="entry name" value="Sugar_tr"/>
    <property type="match status" value="1"/>
</dbReference>
<dbReference type="PROSITE" id="PS50850">
    <property type="entry name" value="MFS"/>
    <property type="match status" value="1"/>
</dbReference>
<dbReference type="PANTHER" id="PTHR48021">
    <property type="match status" value="1"/>
</dbReference>
<dbReference type="InterPro" id="IPR005828">
    <property type="entry name" value="MFS_sugar_transport-like"/>
</dbReference>
<keyword evidence="5 8" id="KW-0812">Transmembrane</keyword>
<evidence type="ECO:0000256" key="3">
    <source>
        <dbReference type="ARBA" id="ARBA00022475"/>
    </source>
</evidence>
<evidence type="ECO:0000313" key="11">
    <source>
        <dbReference type="Proteomes" id="UP000327044"/>
    </source>
</evidence>
<dbReference type="Proteomes" id="UP000327044">
    <property type="component" value="Unassembled WGS sequence"/>
</dbReference>
<dbReference type="AlphaFoldDB" id="A0A5N4AWA8"/>
<protein>
    <recommendedName>
        <fullName evidence="9">Major facilitator superfamily (MFS) profile domain-containing protein</fullName>
    </recommendedName>
</protein>
<evidence type="ECO:0000256" key="1">
    <source>
        <dbReference type="ARBA" id="ARBA00004651"/>
    </source>
</evidence>
<evidence type="ECO:0000256" key="7">
    <source>
        <dbReference type="ARBA" id="ARBA00023136"/>
    </source>
</evidence>
<evidence type="ECO:0000313" key="10">
    <source>
        <dbReference type="EMBL" id="KAB0801621.1"/>
    </source>
</evidence>
<dbReference type="InterPro" id="IPR036259">
    <property type="entry name" value="MFS_trans_sf"/>
</dbReference>
<keyword evidence="11" id="KW-1185">Reference proteome</keyword>
<feature type="domain" description="Major facilitator superfamily (MFS) profile" evidence="9">
    <location>
        <begin position="13"/>
        <end position="441"/>
    </location>
</feature>
<accession>A0A5N4AWA8</accession>
<gene>
    <name evidence="10" type="ORF">PPYR_03807</name>
</gene>
<dbReference type="InterPro" id="IPR050549">
    <property type="entry name" value="MFS_Trehalose_Transporter"/>
</dbReference>
<feature type="transmembrane region" description="Helical" evidence="8">
    <location>
        <begin position="86"/>
        <end position="105"/>
    </location>
</feature>
<feature type="transmembrane region" description="Helical" evidence="8">
    <location>
        <begin position="383"/>
        <end position="401"/>
    </location>
</feature>
<evidence type="ECO:0000256" key="6">
    <source>
        <dbReference type="ARBA" id="ARBA00022989"/>
    </source>
</evidence>
<keyword evidence="2" id="KW-0813">Transport</keyword>
<feature type="transmembrane region" description="Helical" evidence="8">
    <location>
        <begin position="12"/>
        <end position="34"/>
    </location>
</feature>
<dbReference type="SUPFAM" id="SSF103473">
    <property type="entry name" value="MFS general substrate transporter"/>
    <property type="match status" value="1"/>
</dbReference>
<dbReference type="PROSITE" id="PS00217">
    <property type="entry name" value="SUGAR_TRANSPORT_2"/>
    <property type="match status" value="1"/>
</dbReference>
<dbReference type="EMBL" id="VVIM01000002">
    <property type="protein sequence ID" value="KAB0801621.1"/>
    <property type="molecule type" value="Genomic_DNA"/>
</dbReference>